<dbReference type="Pfam" id="PF13539">
    <property type="entry name" value="Peptidase_M15_4"/>
    <property type="match status" value="1"/>
</dbReference>
<dbReference type="AlphaFoldDB" id="A0A238XEK1"/>
<dbReference type="GO" id="GO:0004180">
    <property type="term" value="F:carboxypeptidase activity"/>
    <property type="evidence" value="ECO:0007669"/>
    <property type="project" value="UniProtKB-KW"/>
</dbReference>
<dbReference type="EMBL" id="FZNW01000010">
    <property type="protein sequence ID" value="SNR56991.1"/>
    <property type="molecule type" value="Genomic_DNA"/>
</dbReference>
<dbReference type="InterPro" id="IPR009045">
    <property type="entry name" value="Zn_M74/Hedgehog-like"/>
</dbReference>
<evidence type="ECO:0000313" key="3">
    <source>
        <dbReference type="EMBL" id="SNR56991.1"/>
    </source>
</evidence>
<evidence type="ECO:0000256" key="1">
    <source>
        <dbReference type="SAM" id="MobiDB-lite"/>
    </source>
</evidence>
<dbReference type="OrthoDB" id="9799970at2"/>
<proteinExistence type="predicted"/>
<dbReference type="SUPFAM" id="SSF55166">
    <property type="entry name" value="Hedgehog/DD-peptidase"/>
    <property type="match status" value="1"/>
</dbReference>
<organism evidence="3 4">
    <name type="scientific">Haloechinothrix alba</name>
    <dbReference type="NCBI Taxonomy" id="664784"/>
    <lineage>
        <taxon>Bacteria</taxon>
        <taxon>Bacillati</taxon>
        <taxon>Actinomycetota</taxon>
        <taxon>Actinomycetes</taxon>
        <taxon>Pseudonocardiales</taxon>
        <taxon>Pseudonocardiaceae</taxon>
        <taxon>Haloechinothrix</taxon>
    </lineage>
</organism>
<protein>
    <submittedName>
        <fullName evidence="3">D-alanyl-D-alanine carboxypeptidase</fullName>
    </submittedName>
</protein>
<dbReference type="Proteomes" id="UP000198348">
    <property type="component" value="Unassembled WGS sequence"/>
</dbReference>
<feature type="region of interest" description="Disordered" evidence="1">
    <location>
        <begin position="1"/>
        <end position="76"/>
    </location>
</feature>
<keyword evidence="3" id="KW-0645">Protease</keyword>
<accession>A0A238XEK1</accession>
<dbReference type="InterPro" id="IPR039561">
    <property type="entry name" value="Peptidase_M15C"/>
</dbReference>
<reference evidence="4" key="1">
    <citation type="submission" date="2017-06" db="EMBL/GenBank/DDBJ databases">
        <authorList>
            <person name="Varghese N."/>
            <person name="Submissions S."/>
        </authorList>
    </citation>
    <scope>NUCLEOTIDE SEQUENCE [LARGE SCALE GENOMIC DNA]</scope>
    <source>
        <strain evidence="4">DSM 45207</strain>
    </source>
</reference>
<keyword evidence="3" id="KW-0121">Carboxypeptidase</keyword>
<evidence type="ECO:0000259" key="2">
    <source>
        <dbReference type="Pfam" id="PF13539"/>
    </source>
</evidence>
<keyword evidence="3" id="KW-0378">Hydrolase</keyword>
<name>A0A238XEK1_9PSEU</name>
<gene>
    <name evidence="3" type="ORF">SAMN06265360_110119</name>
</gene>
<dbReference type="Gene3D" id="3.30.1380.10">
    <property type="match status" value="1"/>
</dbReference>
<evidence type="ECO:0000313" key="4">
    <source>
        <dbReference type="Proteomes" id="UP000198348"/>
    </source>
</evidence>
<feature type="compositionally biased region" description="Polar residues" evidence="1">
    <location>
        <begin position="23"/>
        <end position="34"/>
    </location>
</feature>
<feature type="domain" description="Peptidase M15C" evidence="2">
    <location>
        <begin position="183"/>
        <end position="261"/>
    </location>
</feature>
<sequence length="265" mass="29883">MSSAPAGAQAPPRRDAGPAPSTGADTQPPNSYSDWQVGEKPLPVRSDGFGEVLPTPPELRQRRLPTPESLATQPDDRFRSSVHRIGPEVRERMGESWRPGCPMDLDDLRYVRLSFWGFDDRAHVGELIVHHRAAQDITRVFEKLFRAEFPIERMRIVTSPELPAEPTGDGNNTAAFVCRQARQQADWSAHAYGLAVDINPFQNPYHRDDLVLPERASAYLDRSRERPGMIHPDGVVTRAFAEVDWTWGGSWHEPRDYMHFSATGH</sequence>
<keyword evidence="4" id="KW-1185">Reference proteome</keyword>